<gene>
    <name evidence="1" type="ORF">DGUA_6G004512</name>
</gene>
<sequence>RTANGAKGRKDEDVNVNVNVNMETQPSRLSSAGVVDAVGQLNAAQCIVNVCLLCEEGQGRAGQMYTAGGQTEKPKDEVFPCHLTLQQVQEKGRQGAVEAAAAGGAG</sequence>
<feature type="non-terminal residue" evidence="1">
    <location>
        <position position="1"/>
    </location>
</feature>
<dbReference type="EMBL" id="OUUW01000010">
    <property type="protein sequence ID" value="SPP85927.1"/>
    <property type="molecule type" value="Genomic_DNA"/>
</dbReference>
<name>A0A3B0JUZ3_DROGU</name>
<keyword evidence="2" id="KW-1185">Reference proteome</keyword>
<protein>
    <submittedName>
        <fullName evidence="1">Uncharacterized protein</fullName>
    </submittedName>
</protein>
<dbReference type="AlphaFoldDB" id="A0A3B0JUZ3"/>
<evidence type="ECO:0000313" key="1">
    <source>
        <dbReference type="EMBL" id="SPP85927.1"/>
    </source>
</evidence>
<evidence type="ECO:0000313" key="2">
    <source>
        <dbReference type="Proteomes" id="UP000268350"/>
    </source>
</evidence>
<accession>A0A3B0JUZ3</accession>
<reference evidence="2" key="1">
    <citation type="submission" date="2018-01" db="EMBL/GenBank/DDBJ databases">
        <authorList>
            <person name="Alioto T."/>
            <person name="Alioto T."/>
        </authorList>
    </citation>
    <scope>NUCLEOTIDE SEQUENCE [LARGE SCALE GENOMIC DNA]</scope>
</reference>
<dbReference type="Proteomes" id="UP000268350">
    <property type="component" value="Unassembled WGS sequence"/>
</dbReference>
<proteinExistence type="predicted"/>
<organism evidence="1 2">
    <name type="scientific">Drosophila guanche</name>
    <name type="common">Fruit fly</name>
    <dbReference type="NCBI Taxonomy" id="7266"/>
    <lineage>
        <taxon>Eukaryota</taxon>
        <taxon>Metazoa</taxon>
        <taxon>Ecdysozoa</taxon>
        <taxon>Arthropoda</taxon>
        <taxon>Hexapoda</taxon>
        <taxon>Insecta</taxon>
        <taxon>Pterygota</taxon>
        <taxon>Neoptera</taxon>
        <taxon>Endopterygota</taxon>
        <taxon>Diptera</taxon>
        <taxon>Brachycera</taxon>
        <taxon>Muscomorpha</taxon>
        <taxon>Ephydroidea</taxon>
        <taxon>Drosophilidae</taxon>
        <taxon>Drosophila</taxon>
        <taxon>Sophophora</taxon>
    </lineage>
</organism>